<gene>
    <name evidence="1" type="ORF">LCGC14_2785910</name>
</gene>
<dbReference type="AlphaFoldDB" id="A0A0F9BIF6"/>
<evidence type="ECO:0000313" key="1">
    <source>
        <dbReference type="EMBL" id="KKK84181.1"/>
    </source>
</evidence>
<feature type="non-terminal residue" evidence="1">
    <location>
        <position position="1"/>
    </location>
</feature>
<sequence length="150" mass="17814">ILHPNYGDAGICWEPFERFNRASSRGRIVIPLYSKDLRIAVVSALADLRWQVAKEKAQHYWMEEGITGKYYQWFSDNKLRGDVRDLFIRDYILWIAKESQGTQKLDKEVRGIFWRNIPFPKAIRDNLKNRGFVYNELYKKDTNITMSDGY</sequence>
<comment type="caution">
    <text evidence="1">The sequence shown here is derived from an EMBL/GenBank/DDBJ whole genome shotgun (WGS) entry which is preliminary data.</text>
</comment>
<name>A0A0F9BIF6_9ZZZZ</name>
<protein>
    <submittedName>
        <fullName evidence="1">Uncharacterized protein</fullName>
    </submittedName>
</protein>
<proteinExistence type="predicted"/>
<organism evidence="1">
    <name type="scientific">marine sediment metagenome</name>
    <dbReference type="NCBI Taxonomy" id="412755"/>
    <lineage>
        <taxon>unclassified sequences</taxon>
        <taxon>metagenomes</taxon>
        <taxon>ecological metagenomes</taxon>
    </lineage>
</organism>
<dbReference type="EMBL" id="LAZR01051889">
    <property type="protein sequence ID" value="KKK84181.1"/>
    <property type="molecule type" value="Genomic_DNA"/>
</dbReference>
<accession>A0A0F9BIF6</accession>
<reference evidence="1" key="1">
    <citation type="journal article" date="2015" name="Nature">
        <title>Complex archaea that bridge the gap between prokaryotes and eukaryotes.</title>
        <authorList>
            <person name="Spang A."/>
            <person name="Saw J.H."/>
            <person name="Jorgensen S.L."/>
            <person name="Zaremba-Niedzwiedzka K."/>
            <person name="Martijn J."/>
            <person name="Lind A.E."/>
            <person name="van Eijk R."/>
            <person name="Schleper C."/>
            <person name="Guy L."/>
            <person name="Ettema T.J."/>
        </authorList>
    </citation>
    <scope>NUCLEOTIDE SEQUENCE</scope>
</reference>